<dbReference type="HOGENOM" id="CLU_1217797_0_0_11"/>
<proteinExistence type="predicted"/>
<name>F0M453_PSEPM</name>
<dbReference type="Proteomes" id="UP000008639">
    <property type="component" value="Chromosome"/>
</dbReference>
<evidence type="ECO:0000313" key="3">
    <source>
        <dbReference type="Proteomes" id="UP000008639"/>
    </source>
</evidence>
<feature type="signal peptide" evidence="1">
    <location>
        <begin position="1"/>
        <end position="23"/>
    </location>
</feature>
<dbReference type="KEGG" id="apn:Asphe3_10930"/>
<reference evidence="2 3" key="1">
    <citation type="journal article" date="2011" name="Stand. Genomic Sci.">
        <title>Complete genome sequence of Arthrobacter phenanthrenivorans type strain (Sphe3).</title>
        <authorList>
            <person name="Kallimanis A."/>
            <person name="Labutti K.M."/>
            <person name="Lapidus A."/>
            <person name="Clum A."/>
            <person name="Lykidis A."/>
            <person name="Mavromatis K."/>
            <person name="Pagani I."/>
            <person name="Liolios K."/>
            <person name="Ivanova N."/>
            <person name="Goodwin L."/>
            <person name="Pitluck S."/>
            <person name="Chen A."/>
            <person name="Palaniappan K."/>
            <person name="Markowitz V."/>
            <person name="Bristow J."/>
            <person name="Velentzas A.D."/>
            <person name="Perisynakis A."/>
            <person name="Ouzounis C.C."/>
            <person name="Kyrpides N.C."/>
            <person name="Koukkou A.I."/>
            <person name="Drainas C."/>
        </authorList>
    </citation>
    <scope>NUCLEOTIDE SEQUENCE [LARGE SCALE GENOMIC DNA]</scope>
    <source>
        <strain evidence="3">DSM 18606 / JCM 16027 / LMG 23796 / Sphe3</strain>
    </source>
</reference>
<accession>F0M453</accession>
<dbReference type="RefSeq" id="WP_013600216.1">
    <property type="nucleotide sequence ID" value="NC_015145.1"/>
</dbReference>
<organism evidence="2 3">
    <name type="scientific">Pseudarthrobacter phenanthrenivorans (strain DSM 18606 / JCM 16027 / LMG 23796 / Sphe3)</name>
    <name type="common">Arthrobacter phenanthrenivorans</name>
    <dbReference type="NCBI Taxonomy" id="930171"/>
    <lineage>
        <taxon>Bacteria</taxon>
        <taxon>Bacillati</taxon>
        <taxon>Actinomycetota</taxon>
        <taxon>Actinomycetes</taxon>
        <taxon>Micrococcales</taxon>
        <taxon>Micrococcaceae</taxon>
        <taxon>Pseudarthrobacter</taxon>
    </lineage>
</organism>
<evidence type="ECO:0008006" key="4">
    <source>
        <dbReference type="Google" id="ProtNLM"/>
    </source>
</evidence>
<gene>
    <name evidence="2" type="ordered locus">Asphe3_10930</name>
</gene>
<protein>
    <recommendedName>
        <fullName evidence="4">CHRD domain-containing protein</fullName>
    </recommendedName>
</protein>
<sequence precursor="true">MKRLLIGLCTAAFVGLTATPAGAAPPNIYHTISNTHGFAHVVNIAGCERTDVFVSSMAAMYAAQPGPVNKQGLTAVSVSITDICAQPAGVGAAAVPGVVLFQADGQNLAPLLADPRLTTASITTEMPGTDGSGNPVTISLAATWTGTGPMEHSTVHNHVHYPGEGNVNATDNNLSRASTANVSVAVDGLAISGTDSSEALLTRTKSRCIEVARPGVEEFFPCFGFPG</sequence>
<dbReference type="EMBL" id="CP002379">
    <property type="protein sequence ID" value="ADX72276.1"/>
    <property type="molecule type" value="Genomic_DNA"/>
</dbReference>
<dbReference type="OrthoDB" id="4934044at2"/>
<evidence type="ECO:0000256" key="1">
    <source>
        <dbReference type="SAM" id="SignalP"/>
    </source>
</evidence>
<feature type="chain" id="PRO_5003252907" description="CHRD domain-containing protein" evidence="1">
    <location>
        <begin position="24"/>
        <end position="227"/>
    </location>
</feature>
<keyword evidence="1" id="KW-0732">Signal</keyword>
<dbReference type="AlphaFoldDB" id="F0M453"/>
<evidence type="ECO:0000313" key="2">
    <source>
        <dbReference type="EMBL" id="ADX72276.1"/>
    </source>
</evidence>